<comment type="caution">
    <text evidence="2">The sequence shown here is derived from an EMBL/GenBank/DDBJ whole genome shotgun (WGS) entry which is preliminary data.</text>
</comment>
<accession>A0A5C6M6G7</accession>
<dbReference type="Proteomes" id="UP000321083">
    <property type="component" value="Unassembled WGS sequence"/>
</dbReference>
<evidence type="ECO:0008006" key="4">
    <source>
        <dbReference type="Google" id="ProtNLM"/>
    </source>
</evidence>
<evidence type="ECO:0000313" key="2">
    <source>
        <dbReference type="EMBL" id="TWW09592.1"/>
    </source>
</evidence>
<feature type="region of interest" description="Disordered" evidence="1">
    <location>
        <begin position="309"/>
        <end position="330"/>
    </location>
</feature>
<feature type="compositionally biased region" description="Low complexity" evidence="1">
    <location>
        <begin position="320"/>
        <end position="330"/>
    </location>
</feature>
<gene>
    <name evidence="2" type="ORF">E3A20_12770</name>
</gene>
<evidence type="ECO:0000256" key="1">
    <source>
        <dbReference type="SAM" id="MobiDB-lite"/>
    </source>
</evidence>
<name>A0A5C6M6G7_9PLAN</name>
<keyword evidence="3" id="KW-1185">Reference proteome</keyword>
<sequence>MAISLVWATACEKALQKNKNDNLRNRLAASASDSGMAGADGGMDDSAQDSTTQIASNETKVSITGKCLDGATITIKGDVQVSEISDGSSQQQCVDGTYSFEVNKQTEGSYNIQIEQTIADQTTVQDFQLIVDRTAPLALILDSLAQQTMVTNSQYFRLTGSCEDGATVTANGDIADFSMCEGGRFTLDITPFADGTYSIALLQVDGAGNSSPAVNLSLTRDTVLPAAIALTSPATSPYNFAGQGVLLQGGCESGATVFLAGPTEDQALCISQQFSFWVTRSTVGTFDYTLTQADAALNHSTPTSWRWVKDSTAPNPPTVSSPAASPTTNSSNSLAISGTCTTGLTVLLQGASTQQTVCNAGAFSFNVGMTTDGSYDFALSQKNLSSGATSTSVALTWIRDTVAPAAPVITSPSTNPFVSGDTNIILAGTCEDDATVALSGDASQSQTCTQGIFSFSISKSVDQTYTFALQQTDRANNASSSSAFEWTRDVTLPATPVLTSPAQTPLYSNASTITIARSCPYTYLVNLTCTAAQSFHPRT</sequence>
<dbReference type="EMBL" id="SRHE01000229">
    <property type="protein sequence ID" value="TWW09592.1"/>
    <property type="molecule type" value="Genomic_DNA"/>
</dbReference>
<feature type="region of interest" description="Disordered" evidence="1">
    <location>
        <begin position="32"/>
        <end position="55"/>
    </location>
</feature>
<dbReference type="AlphaFoldDB" id="A0A5C6M6G7"/>
<organism evidence="2 3">
    <name type="scientific">Planctomyces bekefii</name>
    <dbReference type="NCBI Taxonomy" id="1653850"/>
    <lineage>
        <taxon>Bacteria</taxon>
        <taxon>Pseudomonadati</taxon>
        <taxon>Planctomycetota</taxon>
        <taxon>Planctomycetia</taxon>
        <taxon>Planctomycetales</taxon>
        <taxon>Planctomycetaceae</taxon>
        <taxon>Planctomyces</taxon>
    </lineage>
</organism>
<evidence type="ECO:0000313" key="3">
    <source>
        <dbReference type="Proteomes" id="UP000321083"/>
    </source>
</evidence>
<dbReference type="Gene3D" id="2.60.40.10">
    <property type="entry name" value="Immunoglobulins"/>
    <property type="match status" value="2"/>
</dbReference>
<reference evidence="2 3" key="1">
    <citation type="submission" date="2019-08" db="EMBL/GenBank/DDBJ databases">
        <title>100 year-old enigma solved: identification of Planctomyces bekefii, the type genus and species of the phylum Planctomycetes.</title>
        <authorList>
            <person name="Svetlana D.N."/>
            <person name="Overmann J."/>
        </authorList>
    </citation>
    <scope>NUCLEOTIDE SEQUENCE [LARGE SCALE GENOMIC DNA]</scope>
    <source>
        <strain evidence="2">Phe10_nw2017</strain>
    </source>
</reference>
<proteinExistence type="predicted"/>
<protein>
    <recommendedName>
        <fullName evidence="4">Bacterial Ig-like domain-containing protein</fullName>
    </recommendedName>
</protein>
<feature type="non-terminal residue" evidence="2">
    <location>
        <position position="539"/>
    </location>
</feature>
<dbReference type="InterPro" id="IPR013783">
    <property type="entry name" value="Ig-like_fold"/>
</dbReference>
<reference evidence="2 3" key="2">
    <citation type="submission" date="2019-08" db="EMBL/GenBank/DDBJ databases">
        <authorList>
            <person name="Henke P."/>
        </authorList>
    </citation>
    <scope>NUCLEOTIDE SEQUENCE [LARGE SCALE GENOMIC DNA]</scope>
    <source>
        <strain evidence="2">Phe10_nw2017</strain>
    </source>
</reference>